<evidence type="ECO:0000313" key="1">
    <source>
        <dbReference type="EMBL" id="HAE28923.1"/>
    </source>
</evidence>
<comment type="caution">
    <text evidence="1">The sequence shown here is derived from an EMBL/GenBank/DDBJ whole genome shotgun (WGS) entry which is preliminary data.</text>
</comment>
<feature type="non-terminal residue" evidence="1">
    <location>
        <position position="27"/>
    </location>
</feature>
<protein>
    <submittedName>
        <fullName evidence="1">BolA family transcriptional regulator</fullName>
    </submittedName>
</protein>
<dbReference type="AlphaFoldDB" id="A0A3B9H2K0"/>
<sequence length="27" mass="3048">MGMSREILMEHLTEAFPEAEIVLTDLA</sequence>
<proteinExistence type="predicted"/>
<name>A0A3B9H2K0_9PROT</name>
<dbReference type="EMBL" id="DMAN01000390">
    <property type="protein sequence ID" value="HAE28923.1"/>
    <property type="molecule type" value="Genomic_DNA"/>
</dbReference>
<dbReference type="Proteomes" id="UP000259610">
    <property type="component" value="Unassembled WGS sequence"/>
</dbReference>
<evidence type="ECO:0000313" key="2">
    <source>
        <dbReference type="Proteomes" id="UP000259610"/>
    </source>
</evidence>
<organism evidence="1 2">
    <name type="scientific">Hyphomonas adhaerens</name>
    <dbReference type="NCBI Taxonomy" id="81029"/>
    <lineage>
        <taxon>Bacteria</taxon>
        <taxon>Pseudomonadati</taxon>
        <taxon>Pseudomonadota</taxon>
        <taxon>Alphaproteobacteria</taxon>
        <taxon>Hyphomonadales</taxon>
        <taxon>Hyphomonadaceae</taxon>
        <taxon>Hyphomonas</taxon>
    </lineage>
</organism>
<accession>A0A3B9H2K0</accession>
<reference evidence="1 2" key="1">
    <citation type="journal article" date="2018" name="Nat. Biotechnol.">
        <title>A standardized bacterial taxonomy based on genome phylogeny substantially revises the tree of life.</title>
        <authorList>
            <person name="Parks D.H."/>
            <person name="Chuvochina M."/>
            <person name="Waite D.W."/>
            <person name="Rinke C."/>
            <person name="Skarshewski A."/>
            <person name="Chaumeil P.A."/>
            <person name="Hugenholtz P."/>
        </authorList>
    </citation>
    <scope>NUCLEOTIDE SEQUENCE [LARGE SCALE GENOMIC DNA]</scope>
    <source>
        <strain evidence="1">UBA8733</strain>
    </source>
</reference>
<gene>
    <name evidence="1" type="ORF">DCG58_17325</name>
</gene>